<evidence type="ECO:0000256" key="3">
    <source>
        <dbReference type="ARBA" id="ARBA00022448"/>
    </source>
</evidence>
<feature type="transmembrane region" description="Helical" evidence="8">
    <location>
        <begin position="212"/>
        <end position="239"/>
    </location>
</feature>
<keyword evidence="4" id="KW-1003">Cell membrane</keyword>
<dbReference type="eggNOG" id="COG3601">
    <property type="taxonomic scope" value="Bacteria"/>
</dbReference>
<dbReference type="PANTHER" id="PTHR38438:SF1">
    <property type="entry name" value="RIBOFLAVIN TRANSPORTER RIBU"/>
    <property type="match status" value="1"/>
</dbReference>
<evidence type="ECO:0000256" key="1">
    <source>
        <dbReference type="ARBA" id="ARBA00004651"/>
    </source>
</evidence>
<keyword evidence="5 8" id="KW-0812">Transmembrane</keyword>
<feature type="transmembrane region" description="Helical" evidence="8">
    <location>
        <begin position="161"/>
        <end position="192"/>
    </location>
</feature>
<comment type="similarity">
    <text evidence="2">Belongs to the prokaryotic riboflavin transporter (P-RFT) (TC 2.A.87) family.</text>
</comment>
<feature type="transmembrane region" description="Helical" evidence="8">
    <location>
        <begin position="58"/>
        <end position="77"/>
    </location>
</feature>
<evidence type="ECO:0000313" key="10">
    <source>
        <dbReference type="Proteomes" id="UP000018227"/>
    </source>
</evidence>
<dbReference type="InterPro" id="IPR024529">
    <property type="entry name" value="ECF_trnsprt_substrate-spec"/>
</dbReference>
<accession>V2XNC7</accession>
<keyword evidence="10" id="KW-1185">Reference proteome</keyword>
<dbReference type="STRING" id="592026.GCWU0000282_000819"/>
<evidence type="ECO:0000256" key="8">
    <source>
        <dbReference type="SAM" id="Phobius"/>
    </source>
</evidence>
<name>V2XNC7_9FIRM</name>
<organism evidence="9 10">
    <name type="scientific">Catonella morbi ATCC 51271</name>
    <dbReference type="NCBI Taxonomy" id="592026"/>
    <lineage>
        <taxon>Bacteria</taxon>
        <taxon>Bacillati</taxon>
        <taxon>Bacillota</taxon>
        <taxon>Clostridia</taxon>
        <taxon>Lachnospirales</taxon>
        <taxon>Lachnospiraceae</taxon>
        <taxon>Catonella</taxon>
    </lineage>
</organism>
<keyword evidence="7 8" id="KW-0472">Membrane</keyword>
<evidence type="ECO:0000256" key="6">
    <source>
        <dbReference type="ARBA" id="ARBA00022989"/>
    </source>
</evidence>
<evidence type="ECO:0000313" key="9">
    <source>
        <dbReference type="EMBL" id="ESL03654.1"/>
    </source>
</evidence>
<keyword evidence="3" id="KW-0813">Transport</keyword>
<feature type="transmembrane region" description="Helical" evidence="8">
    <location>
        <begin position="135"/>
        <end position="154"/>
    </location>
</feature>
<dbReference type="Gene3D" id="1.10.1760.20">
    <property type="match status" value="1"/>
</dbReference>
<feature type="transmembrane region" description="Helical" evidence="8">
    <location>
        <begin position="98"/>
        <end position="123"/>
    </location>
</feature>
<evidence type="ECO:0000256" key="4">
    <source>
        <dbReference type="ARBA" id="ARBA00022475"/>
    </source>
</evidence>
<comment type="subcellular location">
    <subcellularLocation>
        <location evidence="1">Cell membrane</location>
        <topology evidence="1">Multi-pass membrane protein</topology>
    </subcellularLocation>
</comment>
<dbReference type="Pfam" id="PF12822">
    <property type="entry name" value="ECF_trnsprt"/>
    <property type="match status" value="1"/>
</dbReference>
<evidence type="ECO:0008006" key="11">
    <source>
        <dbReference type="Google" id="ProtNLM"/>
    </source>
</evidence>
<reference evidence="9 10" key="1">
    <citation type="submission" date="2013-06" db="EMBL/GenBank/DDBJ databases">
        <authorList>
            <person name="Weinstock G."/>
            <person name="Sodergren E."/>
            <person name="Clifton S."/>
            <person name="Fulton L."/>
            <person name="Fulton B."/>
            <person name="Courtney L."/>
            <person name="Fronick C."/>
            <person name="Harrison M."/>
            <person name="Strong C."/>
            <person name="Farmer C."/>
            <person name="Delahaunty K."/>
            <person name="Markovic C."/>
            <person name="Hall O."/>
            <person name="Minx P."/>
            <person name="Tomlinson C."/>
            <person name="Mitreva M."/>
            <person name="Nelson J."/>
            <person name="Hou S."/>
            <person name="Wollam A."/>
            <person name="Pepin K.H."/>
            <person name="Johnson M."/>
            <person name="Bhonagiri V."/>
            <person name="Nash W.E."/>
            <person name="Warren W."/>
            <person name="Chinwalla A."/>
            <person name="Mardis E.R."/>
            <person name="Wilson R.K."/>
        </authorList>
    </citation>
    <scope>NUCLEOTIDE SEQUENCE [LARGE SCALE GENOMIC DNA]</scope>
    <source>
        <strain evidence="9 10">ATCC 51271</strain>
    </source>
</reference>
<proteinExistence type="inferred from homology"/>
<dbReference type="InterPro" id="IPR025720">
    <property type="entry name" value="RibU"/>
</dbReference>
<sequence length="251" mass="27064">MGMRKEENMVLLGGLKKTAMENMGMVLITLAVVAALIVLAFVAQKIFRKDEDDRSFKIRYIAIVAMLSAISAVLMFFEFPIPFIAPGFYKIDLSEVPVIVGAFAMGPVAGVVIEFIKILLHLFIKGTSSAFVGEFGNFVVGAGFIIPASIMYYAKKTKKRAIAGLITGVITTTIIGCLVNAFILLPFYAAAFGGIDKIIAAGTAVNPAVDSVFIFCLVLVAPFNIIKFSIVSVITVLIYHKISYLFKVGAN</sequence>
<dbReference type="HOGENOM" id="CLU_086673_1_0_9"/>
<dbReference type="PANTHER" id="PTHR38438">
    <property type="entry name" value="RIBOFLAVIN TRANSPORTER RIBU"/>
    <property type="match status" value="1"/>
</dbReference>
<dbReference type="GO" id="GO:0005886">
    <property type="term" value="C:plasma membrane"/>
    <property type="evidence" value="ECO:0007669"/>
    <property type="project" value="UniProtKB-SubCell"/>
</dbReference>
<protein>
    <recommendedName>
        <fullName evidence="11">Riboflavin transporter</fullName>
    </recommendedName>
</protein>
<keyword evidence="6 8" id="KW-1133">Transmembrane helix</keyword>
<dbReference type="Proteomes" id="UP000018227">
    <property type="component" value="Unassembled WGS sequence"/>
</dbReference>
<comment type="caution">
    <text evidence="9">The sequence shown here is derived from an EMBL/GenBank/DDBJ whole genome shotgun (WGS) entry which is preliminary data.</text>
</comment>
<evidence type="ECO:0000256" key="2">
    <source>
        <dbReference type="ARBA" id="ARBA00005540"/>
    </source>
</evidence>
<dbReference type="AlphaFoldDB" id="V2XNC7"/>
<gene>
    <name evidence="9" type="ORF">GCWU0000282_000819</name>
</gene>
<evidence type="ECO:0000256" key="7">
    <source>
        <dbReference type="ARBA" id="ARBA00023136"/>
    </source>
</evidence>
<dbReference type="GO" id="GO:0032217">
    <property type="term" value="F:riboflavin transmembrane transporter activity"/>
    <property type="evidence" value="ECO:0007669"/>
    <property type="project" value="InterPro"/>
</dbReference>
<evidence type="ECO:0000256" key="5">
    <source>
        <dbReference type="ARBA" id="ARBA00022692"/>
    </source>
</evidence>
<dbReference type="EMBL" id="ACIL03000007">
    <property type="protein sequence ID" value="ESL03654.1"/>
    <property type="molecule type" value="Genomic_DNA"/>
</dbReference>